<evidence type="ECO:0000313" key="5">
    <source>
        <dbReference type="Proteomes" id="UP001527882"/>
    </source>
</evidence>
<evidence type="ECO:0000256" key="2">
    <source>
        <dbReference type="SAM" id="SignalP"/>
    </source>
</evidence>
<evidence type="ECO:0000256" key="1">
    <source>
        <dbReference type="SAM" id="MobiDB-lite"/>
    </source>
</evidence>
<comment type="caution">
    <text evidence="4">The sequence shown here is derived from an EMBL/GenBank/DDBJ whole genome shotgun (WGS) entry which is preliminary data.</text>
</comment>
<reference evidence="4 5" key="1">
    <citation type="submission" date="2022-12" db="EMBL/GenBank/DDBJ databases">
        <title>Draft genome sequence of Paenibacillus sp. dW9.</title>
        <authorList>
            <person name="Choi E.-W."/>
            <person name="Kim D.-U."/>
        </authorList>
    </citation>
    <scope>NUCLEOTIDE SEQUENCE [LARGE SCALE GENOMIC DNA]</scope>
    <source>
        <strain evidence="5">dW9</strain>
    </source>
</reference>
<dbReference type="RefSeq" id="WP_269884464.1">
    <property type="nucleotide sequence ID" value="NZ_JAQAGZ010000020.1"/>
</dbReference>
<dbReference type="Pfam" id="PF07833">
    <property type="entry name" value="Cu_amine_oxidN1"/>
    <property type="match status" value="1"/>
</dbReference>
<keyword evidence="2" id="KW-0732">Signal</keyword>
<dbReference type="InterPro" id="IPR012854">
    <property type="entry name" value="Cu_amine_oxidase-like_N"/>
</dbReference>
<dbReference type="InterPro" id="IPR036582">
    <property type="entry name" value="Mao_N_sf"/>
</dbReference>
<evidence type="ECO:0000313" key="4">
    <source>
        <dbReference type="EMBL" id="MCZ8515932.1"/>
    </source>
</evidence>
<sequence>MKRTKKSMALLAAAAVISLSTAHAAGAKDLPVSSELVLQIGQDAVLAGGKRYTLPAPPVLRNGTTLVPLRFIAETFGAKVEWDAVSQSVNLAYNGRQLRLAIGHTEAEVDGKKVNLDTEPLIENQVTMVPLRFIGESFGRQVEYDPATQSITIRTKAANENEAGASGGADSMPSASENTSSTDVKADEPLAKLQPKVFTLTHKLALSEFQDPIKGFTSGTAAKDKLRYKTVNGFVVDRGGSVYLLEKDSKFGPINTFTYTVEQYDPLSGAGSKPVQSRKLESDLNFIYTDAGQNQGLFQYTQFVPQKLTMNEKNGKVYVYGTSKDPSLPYGAILYEVFPQIQVAALIPTKKTSNLSGNAIVFPDDGSVIITNMASGEIFGGPLGQPAALWGKFKEGAGSERKLHALYQDGLLVYDSLDGTWTKVTPNTAAPVNSFAPTKAFGSAPANGKLYLSINNKLMELDAAGRMRQFLDISSLSYKDGVYNSATKAYEAPKSGSSEQPSVPLNRITWFGFDGAGNVVLFDENAHRLRRIEWTP</sequence>
<feature type="domain" description="Copper amine oxidase-like N-terminal" evidence="3">
    <location>
        <begin position="49"/>
        <end position="153"/>
    </location>
</feature>
<gene>
    <name evidence="4" type="ORF">O9H85_26740</name>
</gene>
<evidence type="ECO:0000259" key="3">
    <source>
        <dbReference type="Pfam" id="PF07833"/>
    </source>
</evidence>
<feature type="chain" id="PRO_5046586360" evidence="2">
    <location>
        <begin position="25"/>
        <end position="536"/>
    </location>
</feature>
<dbReference type="SUPFAM" id="SSF55383">
    <property type="entry name" value="Copper amine oxidase, domain N"/>
    <property type="match status" value="1"/>
</dbReference>
<dbReference type="Proteomes" id="UP001527882">
    <property type="component" value="Unassembled WGS sequence"/>
</dbReference>
<dbReference type="EMBL" id="JAQAGZ010000020">
    <property type="protein sequence ID" value="MCZ8515932.1"/>
    <property type="molecule type" value="Genomic_DNA"/>
</dbReference>
<feature type="compositionally biased region" description="Polar residues" evidence="1">
    <location>
        <begin position="173"/>
        <end position="183"/>
    </location>
</feature>
<feature type="region of interest" description="Disordered" evidence="1">
    <location>
        <begin position="158"/>
        <end position="188"/>
    </location>
</feature>
<protein>
    <submittedName>
        <fullName evidence="4">Copper amine oxidase N-terminal domain-containing protein</fullName>
    </submittedName>
</protein>
<accession>A0ABT4QGK9</accession>
<dbReference type="Gene3D" id="3.30.457.10">
    <property type="entry name" value="Copper amine oxidase-like, N-terminal domain"/>
    <property type="match status" value="1"/>
</dbReference>
<name>A0ABT4QGK9_9BACL</name>
<organism evidence="4 5">
    <name type="scientific">Paenibacillus gyeongsangnamensis</name>
    <dbReference type="NCBI Taxonomy" id="3388067"/>
    <lineage>
        <taxon>Bacteria</taxon>
        <taxon>Bacillati</taxon>
        <taxon>Bacillota</taxon>
        <taxon>Bacilli</taxon>
        <taxon>Bacillales</taxon>
        <taxon>Paenibacillaceae</taxon>
        <taxon>Paenibacillus</taxon>
    </lineage>
</organism>
<feature type="signal peptide" evidence="2">
    <location>
        <begin position="1"/>
        <end position="24"/>
    </location>
</feature>
<keyword evidence="5" id="KW-1185">Reference proteome</keyword>
<proteinExistence type="predicted"/>